<dbReference type="Pfam" id="PF21787">
    <property type="entry name" value="TNP-like_RNaseH_N"/>
    <property type="match status" value="1"/>
</dbReference>
<reference evidence="3 4" key="1">
    <citation type="submission" date="2017-03" db="EMBL/GenBank/DDBJ databases">
        <title>Genome of the blue death feigning beetle - Asbolus verrucosus.</title>
        <authorList>
            <person name="Rider S.D."/>
        </authorList>
    </citation>
    <scope>NUCLEOTIDE SEQUENCE [LARGE SCALE GENOMIC DNA]</scope>
    <source>
        <strain evidence="3">Butters</strain>
        <tissue evidence="3">Head and leg muscle</tissue>
    </source>
</reference>
<dbReference type="EMBL" id="QDEB01042441">
    <property type="protein sequence ID" value="RZC38536.1"/>
    <property type="molecule type" value="Genomic_DNA"/>
</dbReference>
<keyword evidence="1" id="KW-0732">Signal</keyword>
<dbReference type="Proteomes" id="UP000292052">
    <property type="component" value="Unassembled WGS sequence"/>
</dbReference>
<name>A0A482W0J8_ASBVE</name>
<evidence type="ECO:0000313" key="3">
    <source>
        <dbReference type="EMBL" id="RZC38536.1"/>
    </source>
</evidence>
<organism evidence="3 4">
    <name type="scientific">Asbolus verrucosus</name>
    <name type="common">Desert ironclad beetle</name>
    <dbReference type="NCBI Taxonomy" id="1661398"/>
    <lineage>
        <taxon>Eukaryota</taxon>
        <taxon>Metazoa</taxon>
        <taxon>Ecdysozoa</taxon>
        <taxon>Arthropoda</taxon>
        <taxon>Hexapoda</taxon>
        <taxon>Insecta</taxon>
        <taxon>Pterygota</taxon>
        <taxon>Neoptera</taxon>
        <taxon>Endopterygota</taxon>
        <taxon>Coleoptera</taxon>
        <taxon>Polyphaga</taxon>
        <taxon>Cucujiformia</taxon>
        <taxon>Tenebrionidae</taxon>
        <taxon>Pimeliinae</taxon>
        <taxon>Asbolus</taxon>
    </lineage>
</organism>
<keyword evidence="4" id="KW-1185">Reference proteome</keyword>
<proteinExistence type="predicted"/>
<gene>
    <name evidence="3" type="ORF">BDFB_014150</name>
</gene>
<protein>
    <submittedName>
        <fullName evidence="3">Tnp P element domain containing protein</fullName>
    </submittedName>
</protein>
<feature type="non-terminal residue" evidence="3">
    <location>
        <position position="153"/>
    </location>
</feature>
<sequence>MSWIVVLFYCLMKYLFAKGFHYDCCKQKICGFEDLGPLGRTDRYANHALVFMVRGIKSNYKQAVAFYFTRDSISTKNLKQIIVDVINQLQEIGLNVVTTVCDQGSTNRSAIRELCEENRGQIPKEAMHTAEFVAMIDNLFDSLNGSQLHPSEG</sequence>
<feature type="chain" id="PRO_5019853586" evidence="1">
    <location>
        <begin position="20"/>
        <end position="153"/>
    </location>
</feature>
<evidence type="ECO:0000256" key="1">
    <source>
        <dbReference type="SAM" id="SignalP"/>
    </source>
</evidence>
<accession>A0A482W0J8</accession>
<dbReference type="OrthoDB" id="6775048at2759"/>
<feature type="domain" description="Transposable element P transposase-like RNase H" evidence="2">
    <location>
        <begin position="18"/>
        <end position="114"/>
    </location>
</feature>
<evidence type="ECO:0000313" key="4">
    <source>
        <dbReference type="Proteomes" id="UP000292052"/>
    </source>
</evidence>
<dbReference type="AlphaFoldDB" id="A0A482W0J8"/>
<comment type="caution">
    <text evidence="3">The sequence shown here is derived from an EMBL/GenBank/DDBJ whole genome shotgun (WGS) entry which is preliminary data.</text>
</comment>
<dbReference type="InterPro" id="IPR048365">
    <property type="entry name" value="TNP-like_RNaseH_N"/>
</dbReference>
<evidence type="ECO:0000259" key="2">
    <source>
        <dbReference type="Pfam" id="PF21787"/>
    </source>
</evidence>
<feature type="signal peptide" evidence="1">
    <location>
        <begin position="1"/>
        <end position="19"/>
    </location>
</feature>